<dbReference type="Pfam" id="PF04909">
    <property type="entry name" value="Amidohydro_2"/>
    <property type="match status" value="1"/>
</dbReference>
<dbReference type="InterPro" id="IPR032466">
    <property type="entry name" value="Metal_Hydrolase"/>
</dbReference>
<dbReference type="GO" id="GO:0016787">
    <property type="term" value="F:hydrolase activity"/>
    <property type="evidence" value="ECO:0007669"/>
    <property type="project" value="UniProtKB-KW"/>
</dbReference>
<evidence type="ECO:0000313" key="2">
    <source>
        <dbReference type="EMBL" id="KNC47248.1"/>
    </source>
</evidence>
<accession>A0A0L0D7H2</accession>
<dbReference type="SUPFAM" id="SSF51556">
    <property type="entry name" value="Metallo-dependent hydrolases"/>
    <property type="match status" value="1"/>
</dbReference>
<dbReference type="RefSeq" id="XP_013759591.1">
    <property type="nucleotide sequence ID" value="XM_013904137.1"/>
</dbReference>
<organism evidence="2 3">
    <name type="scientific">Thecamonas trahens ATCC 50062</name>
    <dbReference type="NCBI Taxonomy" id="461836"/>
    <lineage>
        <taxon>Eukaryota</taxon>
        <taxon>Apusozoa</taxon>
        <taxon>Apusomonadida</taxon>
        <taxon>Apusomonadidae</taxon>
        <taxon>Thecamonas</taxon>
    </lineage>
</organism>
<evidence type="ECO:0000259" key="1">
    <source>
        <dbReference type="Pfam" id="PF04909"/>
    </source>
</evidence>
<dbReference type="OrthoDB" id="17128at2759"/>
<dbReference type="GeneID" id="25563261"/>
<keyword evidence="3" id="KW-1185">Reference proteome</keyword>
<gene>
    <name evidence="2" type="ORF">AMSG_03677</name>
</gene>
<evidence type="ECO:0000313" key="3">
    <source>
        <dbReference type="Proteomes" id="UP000054408"/>
    </source>
</evidence>
<dbReference type="Gene3D" id="3.20.20.140">
    <property type="entry name" value="Metal-dependent hydrolases"/>
    <property type="match status" value="1"/>
</dbReference>
<dbReference type="EMBL" id="GL349446">
    <property type="protein sequence ID" value="KNC47248.1"/>
    <property type="molecule type" value="Genomic_DNA"/>
</dbReference>
<sequence>MLDWSWTTPALSALGLVLLELAYICFSDNWASSPGLLGLGLRSLIDAAAGRQAPTDGTTMDALPAASRAWLDHLLTSSGIDLSSSYDVHCHVVGLGDSGSGCCANRRFSSPCHPILKLKMWVFMAAAGVRSTFAADSVYMDRLKSLLEHFLPHRAPLSSPPGPFACLLAFDKYHTPDGAADDARSGLYTPDAYVIELAARHPHLFVPVASIHPYRHDAVPALRAAAAAGCCIVKWLPNAQGIDPSSPACAPFYAAMVELDMALLSHTGDEHTVDAGGLNNALGNPLLLRTPLDAGVKVIAAHCGSEGMALDLDAPGLVRVPAFDLWLRLMDNPRYTDRLYGDIAALTSFKRIAHTRDLLLNRRDLLPRLVYGSDYPVPAVNAVVRLAKLVDAGLLDPAAVPHLRALYAANPLTFDVASKLAIGFPARVFDTNIHTLLPRLAKEHRARLAAC</sequence>
<dbReference type="eggNOG" id="ENOG502SNV8">
    <property type="taxonomic scope" value="Eukaryota"/>
</dbReference>
<feature type="domain" description="Amidohydrolase-related" evidence="1">
    <location>
        <begin position="179"/>
        <end position="392"/>
    </location>
</feature>
<dbReference type="Proteomes" id="UP000054408">
    <property type="component" value="Unassembled WGS sequence"/>
</dbReference>
<dbReference type="InterPro" id="IPR006680">
    <property type="entry name" value="Amidohydro-rel"/>
</dbReference>
<dbReference type="AlphaFoldDB" id="A0A0L0D7H2"/>
<keyword evidence="2" id="KW-0378">Hydrolase</keyword>
<protein>
    <submittedName>
        <fullName evidence="2">Amidohydrolase 2</fullName>
    </submittedName>
</protein>
<name>A0A0L0D7H2_THETB</name>
<proteinExistence type="predicted"/>
<reference evidence="2 3" key="1">
    <citation type="submission" date="2010-05" db="EMBL/GenBank/DDBJ databases">
        <title>The Genome Sequence of Thecamonas trahens ATCC 50062.</title>
        <authorList>
            <consortium name="The Broad Institute Genome Sequencing Platform"/>
            <person name="Russ C."/>
            <person name="Cuomo C."/>
            <person name="Shea T."/>
            <person name="Young S.K."/>
            <person name="Zeng Q."/>
            <person name="Koehrsen M."/>
            <person name="Haas B."/>
            <person name="Borodovsky M."/>
            <person name="Guigo R."/>
            <person name="Alvarado L."/>
            <person name="Berlin A."/>
            <person name="Bochicchio J."/>
            <person name="Borenstein D."/>
            <person name="Chapman S."/>
            <person name="Chen Z."/>
            <person name="Freedman E."/>
            <person name="Gellesch M."/>
            <person name="Goldberg J."/>
            <person name="Griggs A."/>
            <person name="Gujja S."/>
            <person name="Heilman E."/>
            <person name="Heiman D."/>
            <person name="Hepburn T."/>
            <person name="Howarth C."/>
            <person name="Jen D."/>
            <person name="Larson L."/>
            <person name="Mehta T."/>
            <person name="Park D."/>
            <person name="Pearson M."/>
            <person name="Roberts A."/>
            <person name="Saif S."/>
            <person name="Shenoy N."/>
            <person name="Sisk P."/>
            <person name="Stolte C."/>
            <person name="Sykes S."/>
            <person name="Thomson T."/>
            <person name="Walk T."/>
            <person name="White J."/>
            <person name="Yandava C."/>
            <person name="Burger G."/>
            <person name="Gray M.W."/>
            <person name="Holland P.W.H."/>
            <person name="King N."/>
            <person name="Lang F.B.F."/>
            <person name="Roger A.J."/>
            <person name="Ruiz-Trillo I."/>
            <person name="Lander E."/>
            <person name="Nusbaum C."/>
        </authorList>
    </citation>
    <scope>NUCLEOTIDE SEQUENCE [LARGE SCALE GENOMIC DNA]</scope>
    <source>
        <strain evidence="2 3">ATCC 50062</strain>
    </source>
</reference>